<evidence type="ECO:0000256" key="1">
    <source>
        <dbReference type="SAM" id="Phobius"/>
    </source>
</evidence>
<name>A0A3R9WK81_9BACT</name>
<evidence type="ECO:0000313" key="3">
    <source>
        <dbReference type="Proteomes" id="UP000269669"/>
    </source>
</evidence>
<dbReference type="OrthoDB" id="9795736at2"/>
<accession>A0A3R9WK81</accession>
<feature type="transmembrane region" description="Helical" evidence="1">
    <location>
        <begin position="35"/>
        <end position="58"/>
    </location>
</feature>
<protein>
    <submittedName>
        <fullName evidence="2">Putative membrane protein</fullName>
    </submittedName>
</protein>
<gene>
    <name evidence="2" type="ORF">EDE15_4707</name>
</gene>
<reference evidence="2 3" key="1">
    <citation type="submission" date="2018-12" db="EMBL/GenBank/DDBJ databases">
        <title>Sequencing of bacterial isolates from soil warming experiment in Harvard Forest, Massachusetts, USA.</title>
        <authorList>
            <person name="Deangelis K."/>
        </authorList>
    </citation>
    <scope>NUCLEOTIDE SEQUENCE [LARGE SCALE GENOMIC DNA]</scope>
    <source>
        <strain evidence="2 3">EB153</strain>
    </source>
</reference>
<dbReference type="Pfam" id="PF06210">
    <property type="entry name" value="DUF1003"/>
    <property type="match status" value="1"/>
</dbReference>
<feature type="transmembrane region" description="Helical" evidence="1">
    <location>
        <begin position="74"/>
        <end position="94"/>
    </location>
</feature>
<dbReference type="Proteomes" id="UP000269669">
    <property type="component" value="Unassembled WGS sequence"/>
</dbReference>
<organism evidence="2 3">
    <name type="scientific">Edaphobacter aggregans</name>
    <dbReference type="NCBI Taxonomy" id="570835"/>
    <lineage>
        <taxon>Bacteria</taxon>
        <taxon>Pseudomonadati</taxon>
        <taxon>Acidobacteriota</taxon>
        <taxon>Terriglobia</taxon>
        <taxon>Terriglobales</taxon>
        <taxon>Acidobacteriaceae</taxon>
        <taxon>Edaphobacter</taxon>
    </lineage>
</organism>
<evidence type="ECO:0000313" key="2">
    <source>
        <dbReference type="EMBL" id="RSL19084.1"/>
    </source>
</evidence>
<dbReference type="AlphaFoldDB" id="A0A3R9WK81"/>
<dbReference type="PANTHER" id="PTHR41386">
    <property type="entry name" value="INTEGRAL MEMBRANE PROTEIN-RELATED"/>
    <property type="match status" value="1"/>
</dbReference>
<keyword evidence="1" id="KW-0472">Membrane</keyword>
<proteinExistence type="predicted"/>
<dbReference type="PANTHER" id="PTHR41386:SF1">
    <property type="entry name" value="MEMBRANE PROTEIN"/>
    <property type="match status" value="1"/>
</dbReference>
<dbReference type="InterPro" id="IPR010406">
    <property type="entry name" value="DUF1003"/>
</dbReference>
<dbReference type="RefSeq" id="WP_125487353.1">
    <property type="nucleotide sequence ID" value="NZ_RSDW01000001.1"/>
</dbReference>
<dbReference type="EMBL" id="RSDW01000001">
    <property type="protein sequence ID" value="RSL19084.1"/>
    <property type="molecule type" value="Genomic_DNA"/>
</dbReference>
<keyword evidence="3" id="KW-1185">Reference proteome</keyword>
<sequence length="167" mass="18789">MDSPTHVQEHISTILKHEQDFLARRTPNERMGDSFAAFIGSLSFVSIHLIGLLFWVLINTAHSGFVSHFDPFPFSLLGTCLSFEAILIASFILMRQARLARRADERDHLMLQILLLTEKEITAVVGMNREIASQLGLIKVAKDKEIEELGKRTSIDDVAQTIQDNLS</sequence>
<keyword evidence="1" id="KW-0812">Transmembrane</keyword>
<comment type="caution">
    <text evidence="2">The sequence shown here is derived from an EMBL/GenBank/DDBJ whole genome shotgun (WGS) entry which is preliminary data.</text>
</comment>
<keyword evidence="1" id="KW-1133">Transmembrane helix</keyword>